<dbReference type="EMBL" id="JBHLTG010000001">
    <property type="protein sequence ID" value="MFC0676696.1"/>
    <property type="molecule type" value="Genomic_DNA"/>
</dbReference>
<accession>A0ABV6RIV7</accession>
<evidence type="ECO:0000256" key="1">
    <source>
        <dbReference type="SAM" id="MobiDB-lite"/>
    </source>
</evidence>
<proteinExistence type="predicted"/>
<evidence type="ECO:0000313" key="2">
    <source>
        <dbReference type="EMBL" id="MFC0676696.1"/>
    </source>
</evidence>
<dbReference type="Proteomes" id="UP001589896">
    <property type="component" value="Unassembled WGS sequence"/>
</dbReference>
<name>A0ABV6RIV7_9GAMM</name>
<keyword evidence="3" id="KW-1185">Reference proteome</keyword>
<reference evidence="2 3" key="1">
    <citation type="submission" date="2024-09" db="EMBL/GenBank/DDBJ databases">
        <authorList>
            <person name="Sun Q."/>
            <person name="Mori K."/>
        </authorList>
    </citation>
    <scope>NUCLEOTIDE SEQUENCE [LARGE SCALE GENOMIC DNA]</scope>
    <source>
        <strain evidence="2 3">KCTC 23076</strain>
    </source>
</reference>
<protein>
    <submittedName>
        <fullName evidence="2">Uncharacterized protein</fullName>
    </submittedName>
</protein>
<comment type="caution">
    <text evidence="2">The sequence shown here is derived from an EMBL/GenBank/DDBJ whole genome shotgun (WGS) entry which is preliminary data.</text>
</comment>
<dbReference type="RefSeq" id="WP_386664468.1">
    <property type="nucleotide sequence ID" value="NZ_JBHLTG010000001.1"/>
</dbReference>
<sequence length="165" mass="17920">MPGPVADHVWIAAQVAKFLQEFGKARRLEAHSAGVAEPHDPSELTAGLACGVARAYRRMGGHPPNAVPRALRLLAERHVEFADVETKLMSQLGSDAIAAWADLAEAVVDAVERGDDRMAPMLEFARILRVQSQRPADPDAQPTDPNEGHGVVPLRRGGSYKHRRP</sequence>
<evidence type="ECO:0000313" key="3">
    <source>
        <dbReference type="Proteomes" id="UP001589896"/>
    </source>
</evidence>
<feature type="region of interest" description="Disordered" evidence="1">
    <location>
        <begin position="132"/>
        <end position="165"/>
    </location>
</feature>
<gene>
    <name evidence="2" type="ORF">ACFFGH_02355</name>
</gene>
<organism evidence="2 3">
    <name type="scientific">Lysobacter korlensis</name>
    <dbReference type="NCBI Taxonomy" id="553636"/>
    <lineage>
        <taxon>Bacteria</taxon>
        <taxon>Pseudomonadati</taxon>
        <taxon>Pseudomonadota</taxon>
        <taxon>Gammaproteobacteria</taxon>
        <taxon>Lysobacterales</taxon>
        <taxon>Lysobacteraceae</taxon>
        <taxon>Lysobacter</taxon>
    </lineage>
</organism>